<dbReference type="Proteomes" id="UP000887577">
    <property type="component" value="Unplaced"/>
</dbReference>
<dbReference type="WBParaSite" id="PSU_v2.g18642.t1">
    <property type="protein sequence ID" value="PSU_v2.g18642.t1"/>
    <property type="gene ID" value="PSU_v2.g18642"/>
</dbReference>
<organism evidence="2 4">
    <name type="scientific">Panagrolaimus superbus</name>
    <dbReference type="NCBI Taxonomy" id="310955"/>
    <lineage>
        <taxon>Eukaryota</taxon>
        <taxon>Metazoa</taxon>
        <taxon>Ecdysozoa</taxon>
        <taxon>Nematoda</taxon>
        <taxon>Chromadorea</taxon>
        <taxon>Rhabditida</taxon>
        <taxon>Tylenchina</taxon>
        <taxon>Panagrolaimomorpha</taxon>
        <taxon>Panagrolaimoidea</taxon>
        <taxon>Panagrolaimidae</taxon>
        <taxon>Panagrolaimus</taxon>
    </lineage>
</organism>
<evidence type="ECO:0000256" key="1">
    <source>
        <dbReference type="SAM" id="MobiDB-lite"/>
    </source>
</evidence>
<dbReference type="WBParaSite" id="PSU_v2.g9035.t1">
    <property type="protein sequence ID" value="PSU_v2.g9035.t1"/>
    <property type="gene ID" value="PSU_v2.g9035"/>
</dbReference>
<protein>
    <submittedName>
        <fullName evidence="3 4">Uncharacterized protein</fullName>
    </submittedName>
</protein>
<feature type="compositionally biased region" description="Basic residues" evidence="1">
    <location>
        <begin position="1"/>
        <end position="11"/>
    </location>
</feature>
<evidence type="ECO:0000313" key="4">
    <source>
        <dbReference type="WBParaSite" id="PSU_v2.g9035.t1"/>
    </source>
</evidence>
<name>A0A914Z8N4_9BILA</name>
<accession>A0A914Z8N4</accession>
<reference evidence="3 4" key="1">
    <citation type="submission" date="2022-11" db="UniProtKB">
        <authorList>
            <consortium name="WormBaseParasite"/>
        </authorList>
    </citation>
    <scope>IDENTIFICATION</scope>
</reference>
<evidence type="ECO:0000313" key="2">
    <source>
        <dbReference type="Proteomes" id="UP000887577"/>
    </source>
</evidence>
<dbReference type="AlphaFoldDB" id="A0A914Z8N4"/>
<evidence type="ECO:0000313" key="3">
    <source>
        <dbReference type="WBParaSite" id="PSU_v2.g18642.t1"/>
    </source>
</evidence>
<feature type="region of interest" description="Disordered" evidence="1">
    <location>
        <begin position="1"/>
        <end position="47"/>
    </location>
</feature>
<proteinExistence type="predicted"/>
<sequence>MSSSLLRHRRSSSQSSSASLEDGELINNEEEFKNDPRISPQSGRTNANLWRDIANEQNLEEQLHMGPLLTDGEITRRGTETYELPNFTTMDQNELVKQQQVVNESLKRAVTSHSDDLFNPTEDVDNEYEICSI</sequence>
<keyword evidence="2" id="KW-1185">Reference proteome</keyword>